<dbReference type="EC" id="3.4.24.-" evidence="11"/>
<reference evidence="14" key="1">
    <citation type="submission" date="2012-02" db="EMBL/GenBank/DDBJ databases">
        <title>The complete genome of Halobacteroides halobius DSM 5150.</title>
        <authorList>
            <person name="Lucas S."/>
            <person name="Copeland A."/>
            <person name="Lapidus A."/>
            <person name="Glavina del Rio T."/>
            <person name="Dalin E."/>
            <person name="Tice H."/>
            <person name="Bruce D."/>
            <person name="Goodwin L."/>
            <person name="Pitluck S."/>
            <person name="Peters L."/>
            <person name="Mikhailova N."/>
            <person name="Gu W."/>
            <person name="Kyrpides N."/>
            <person name="Mavromatis K."/>
            <person name="Ivanova N."/>
            <person name="Brettin T."/>
            <person name="Detter J.C."/>
            <person name="Han C."/>
            <person name="Larimer F."/>
            <person name="Land M."/>
            <person name="Hauser L."/>
            <person name="Markowitz V."/>
            <person name="Cheng J.-F."/>
            <person name="Hugenholtz P."/>
            <person name="Woyke T."/>
            <person name="Wu D."/>
            <person name="Tindall B."/>
            <person name="Pomrenke H."/>
            <person name="Brambilla E."/>
            <person name="Klenk H.-P."/>
            <person name="Eisen J.A."/>
        </authorList>
    </citation>
    <scope>NUCLEOTIDE SEQUENCE [LARGE SCALE GENOMIC DNA]</scope>
    <source>
        <strain evidence="14">ATCC 35273 / DSM 5150 / MD-1</strain>
    </source>
</reference>
<organism evidence="13 14">
    <name type="scientific">Halobacteroides halobius (strain ATCC 35273 / DSM 5150 / MD-1)</name>
    <dbReference type="NCBI Taxonomy" id="748449"/>
    <lineage>
        <taxon>Bacteria</taxon>
        <taxon>Bacillati</taxon>
        <taxon>Bacillota</taxon>
        <taxon>Clostridia</taxon>
        <taxon>Halanaerobiales</taxon>
        <taxon>Halobacteroidaceae</taxon>
        <taxon>Halobacteroides</taxon>
    </lineage>
</organism>
<keyword evidence="7 11" id="KW-0862">Zinc</keyword>
<evidence type="ECO:0000256" key="3">
    <source>
        <dbReference type="ARBA" id="ARBA00007931"/>
    </source>
</evidence>
<keyword evidence="9 11" id="KW-0482">Metalloprotease</keyword>
<accession>L0K6L1</accession>
<gene>
    <name evidence="13" type="ordered locus">Halha_0693</name>
</gene>
<evidence type="ECO:0000256" key="11">
    <source>
        <dbReference type="RuleBase" id="RU362031"/>
    </source>
</evidence>
<comment type="cofactor">
    <cofactor evidence="1 11">
        <name>Zn(2+)</name>
        <dbReference type="ChEBI" id="CHEBI:29105"/>
    </cofactor>
</comment>
<keyword evidence="5 11" id="KW-0812">Transmembrane</keyword>
<evidence type="ECO:0000259" key="12">
    <source>
        <dbReference type="PROSITE" id="PS50106"/>
    </source>
</evidence>
<comment type="subcellular location">
    <subcellularLocation>
        <location evidence="2">Membrane</location>
        <topology evidence="2">Multi-pass membrane protein</topology>
    </subcellularLocation>
</comment>
<dbReference type="InterPro" id="IPR004387">
    <property type="entry name" value="Pept_M50_Zn"/>
</dbReference>
<evidence type="ECO:0000256" key="9">
    <source>
        <dbReference type="ARBA" id="ARBA00023049"/>
    </source>
</evidence>
<evidence type="ECO:0000256" key="6">
    <source>
        <dbReference type="ARBA" id="ARBA00022801"/>
    </source>
</evidence>
<proteinExistence type="inferred from homology"/>
<dbReference type="eggNOG" id="COG0750">
    <property type="taxonomic scope" value="Bacteria"/>
</dbReference>
<sequence>MLTTIVSFIVVLSILVFFHELGHFLVAKYVGVQVEEFAIGMGPKLIGHQQGETLYSIRILPLGGFCKMTGEMPVDDEESDPEEIKLYQQAVKKGKCLFQKSVLERISVITMGPIMNFLLAAVLFMLIFNIFGIPVDTSSSTIIGQVVPEGPAYRAGLKEGDKILAINNKPVDDWKAMAKIIHQHPKEEISLKVLRGQEILNLKVTPRLDENRKVGLIGIIPILKREPVNLFKSIILGIKQTGMYIFALVMGLWKMITQQMSAQVSGPVKIAQMVGNATESGMMRLMRLSAIISINLGIMNLLPFPALDGGRLVFLGVELVRGEPVDPEKEGVVHLIGFVLLMLLFVFIMIKDIKSII</sequence>
<dbReference type="KEGG" id="hhl:Halha_0693"/>
<dbReference type="STRING" id="748449.Halha_0693"/>
<dbReference type="InterPro" id="IPR008915">
    <property type="entry name" value="Peptidase_M50"/>
</dbReference>
<dbReference type="RefSeq" id="WP_015326392.1">
    <property type="nucleotide sequence ID" value="NC_019978.1"/>
</dbReference>
<evidence type="ECO:0000256" key="2">
    <source>
        <dbReference type="ARBA" id="ARBA00004141"/>
    </source>
</evidence>
<dbReference type="PANTHER" id="PTHR42837">
    <property type="entry name" value="REGULATOR OF SIGMA-E PROTEASE RSEP"/>
    <property type="match status" value="1"/>
</dbReference>
<feature type="transmembrane region" description="Helical" evidence="11">
    <location>
        <begin position="234"/>
        <end position="253"/>
    </location>
</feature>
<evidence type="ECO:0000256" key="1">
    <source>
        <dbReference type="ARBA" id="ARBA00001947"/>
    </source>
</evidence>
<comment type="similarity">
    <text evidence="3 11">Belongs to the peptidase M50B family.</text>
</comment>
<evidence type="ECO:0000256" key="10">
    <source>
        <dbReference type="ARBA" id="ARBA00023136"/>
    </source>
</evidence>
<keyword evidence="11" id="KW-0479">Metal-binding</keyword>
<evidence type="ECO:0000313" key="13">
    <source>
        <dbReference type="EMBL" id="AGB40666.1"/>
    </source>
</evidence>
<dbReference type="Pfam" id="PF02163">
    <property type="entry name" value="Peptidase_M50"/>
    <property type="match status" value="1"/>
</dbReference>
<dbReference type="HOGENOM" id="CLU_025778_1_0_9"/>
<keyword evidence="8 11" id="KW-1133">Transmembrane helix</keyword>
<evidence type="ECO:0000256" key="7">
    <source>
        <dbReference type="ARBA" id="ARBA00022833"/>
    </source>
</evidence>
<feature type="transmembrane region" description="Helical" evidence="11">
    <location>
        <begin position="108"/>
        <end position="131"/>
    </location>
</feature>
<dbReference type="NCBIfam" id="TIGR00054">
    <property type="entry name" value="RIP metalloprotease RseP"/>
    <property type="match status" value="1"/>
</dbReference>
<dbReference type="GO" id="GO:0016020">
    <property type="term" value="C:membrane"/>
    <property type="evidence" value="ECO:0007669"/>
    <property type="project" value="UniProtKB-SubCell"/>
</dbReference>
<evidence type="ECO:0000256" key="4">
    <source>
        <dbReference type="ARBA" id="ARBA00022670"/>
    </source>
</evidence>
<dbReference type="EMBL" id="CP003359">
    <property type="protein sequence ID" value="AGB40666.1"/>
    <property type="molecule type" value="Genomic_DNA"/>
</dbReference>
<dbReference type="CDD" id="cd06163">
    <property type="entry name" value="S2P-M50_PDZ_RseP-like"/>
    <property type="match status" value="1"/>
</dbReference>
<dbReference type="InterPro" id="IPR041489">
    <property type="entry name" value="PDZ_6"/>
</dbReference>
<dbReference type="SUPFAM" id="SSF50156">
    <property type="entry name" value="PDZ domain-like"/>
    <property type="match status" value="1"/>
</dbReference>
<dbReference type="SMART" id="SM00228">
    <property type="entry name" value="PDZ"/>
    <property type="match status" value="1"/>
</dbReference>
<name>L0K6L1_HALHC</name>
<dbReference type="CDD" id="cd23081">
    <property type="entry name" value="cpPDZ_EcRseP-like"/>
    <property type="match status" value="1"/>
</dbReference>
<feature type="transmembrane region" description="Helical" evidence="11">
    <location>
        <begin position="331"/>
        <end position="350"/>
    </location>
</feature>
<keyword evidence="10 11" id="KW-0472">Membrane</keyword>
<dbReference type="PATRIC" id="fig|748449.3.peg.651"/>
<keyword evidence="4 13" id="KW-0645">Protease</keyword>
<dbReference type="InterPro" id="IPR001478">
    <property type="entry name" value="PDZ"/>
</dbReference>
<dbReference type="PROSITE" id="PS50106">
    <property type="entry name" value="PDZ"/>
    <property type="match status" value="1"/>
</dbReference>
<dbReference type="OrthoDB" id="9782003at2"/>
<dbReference type="Proteomes" id="UP000010880">
    <property type="component" value="Chromosome"/>
</dbReference>
<dbReference type="GO" id="GO:0004222">
    <property type="term" value="F:metalloendopeptidase activity"/>
    <property type="evidence" value="ECO:0007669"/>
    <property type="project" value="InterPro"/>
</dbReference>
<keyword evidence="14" id="KW-1185">Reference proteome</keyword>
<dbReference type="PANTHER" id="PTHR42837:SF2">
    <property type="entry name" value="MEMBRANE METALLOPROTEASE ARASP2, CHLOROPLASTIC-RELATED"/>
    <property type="match status" value="1"/>
</dbReference>
<dbReference type="Pfam" id="PF17820">
    <property type="entry name" value="PDZ_6"/>
    <property type="match status" value="1"/>
</dbReference>
<evidence type="ECO:0000256" key="5">
    <source>
        <dbReference type="ARBA" id="ARBA00022692"/>
    </source>
</evidence>
<feature type="domain" description="PDZ" evidence="12">
    <location>
        <begin position="131"/>
        <end position="173"/>
    </location>
</feature>
<dbReference type="GO" id="GO:0006508">
    <property type="term" value="P:proteolysis"/>
    <property type="evidence" value="ECO:0007669"/>
    <property type="project" value="UniProtKB-KW"/>
</dbReference>
<evidence type="ECO:0000256" key="8">
    <source>
        <dbReference type="ARBA" id="ARBA00022989"/>
    </source>
</evidence>
<dbReference type="AlphaFoldDB" id="L0K6L1"/>
<feature type="transmembrane region" description="Helical" evidence="11">
    <location>
        <begin position="288"/>
        <end position="307"/>
    </location>
</feature>
<dbReference type="Gene3D" id="2.30.42.10">
    <property type="match status" value="1"/>
</dbReference>
<dbReference type="GO" id="GO:0046872">
    <property type="term" value="F:metal ion binding"/>
    <property type="evidence" value="ECO:0007669"/>
    <property type="project" value="UniProtKB-KW"/>
</dbReference>
<evidence type="ECO:0000313" key="14">
    <source>
        <dbReference type="Proteomes" id="UP000010880"/>
    </source>
</evidence>
<protein>
    <recommendedName>
        <fullName evidence="11">Zinc metalloprotease</fullName>
        <ecNumber evidence="11">3.4.24.-</ecNumber>
    </recommendedName>
</protein>
<keyword evidence="6 11" id="KW-0378">Hydrolase</keyword>
<feature type="transmembrane region" description="Helical" evidence="11">
    <location>
        <begin position="6"/>
        <end position="26"/>
    </location>
</feature>
<dbReference type="InterPro" id="IPR036034">
    <property type="entry name" value="PDZ_sf"/>
</dbReference>